<comment type="cofactor">
    <cofactor evidence="1">
        <name>Zn(2+)</name>
        <dbReference type="ChEBI" id="CHEBI:29105"/>
    </cofactor>
</comment>
<dbReference type="AlphaFoldDB" id="E7S0I1"/>
<protein>
    <submittedName>
        <fullName evidence="7">Aromatic ring-opening dioxygenase, catalytic subunit LigB</fullName>
    </submittedName>
</protein>
<keyword evidence="8" id="KW-1185">Reference proteome</keyword>
<evidence type="ECO:0000256" key="3">
    <source>
        <dbReference type="ARBA" id="ARBA00022723"/>
    </source>
</evidence>
<dbReference type="PANTHER" id="PTHR30096:SF0">
    <property type="entry name" value="4,5-DOPA DIOXYGENASE EXTRADIOL-LIKE PROTEIN"/>
    <property type="match status" value="1"/>
</dbReference>
<accession>E7S0I1</accession>
<dbReference type="InterPro" id="IPR014436">
    <property type="entry name" value="Extradiol_dOase_DODA"/>
</dbReference>
<keyword evidence="4" id="KW-0862">Zinc</keyword>
<dbReference type="GO" id="GO:0016702">
    <property type="term" value="F:oxidoreductase activity, acting on single donors with incorporation of molecular oxygen, incorporation of two atoms of oxygen"/>
    <property type="evidence" value="ECO:0007669"/>
    <property type="project" value="UniProtKB-ARBA"/>
</dbReference>
<evidence type="ECO:0000313" key="8">
    <source>
        <dbReference type="Proteomes" id="UP000011021"/>
    </source>
</evidence>
<sequence>MFAVRPSKAGPLLTELGRRLPPLLAVLVLSPHWSTDFEVEITAGPQPETIHDFGGFPDELYRLRYPAPGAPEVARLAAEILASAGVPVRLNTEQGLDHGAWVPLMHLLPEAKVPVVQISMPSWANPAGAFALGQTLAPLAAEGVLLVGSGSLTHNLRDVFGSMRGHAGVGDAGYVDTFRGWIRQQLQAGDVEAILDYRRRAPDAARAHPTEEHFVGLPFALGAGRLEEGLEILDGGVDDDFLSMDAYVLGKLPTGAGAQS</sequence>
<evidence type="ECO:0000313" key="7">
    <source>
        <dbReference type="EMBL" id="EFV94330.1"/>
    </source>
</evidence>
<evidence type="ECO:0000256" key="5">
    <source>
        <dbReference type="ARBA" id="ARBA00023002"/>
    </source>
</evidence>
<dbReference type="SUPFAM" id="SSF53213">
    <property type="entry name" value="LigB-like"/>
    <property type="match status" value="1"/>
</dbReference>
<proteinExistence type="inferred from homology"/>
<comment type="caution">
    <text evidence="7">The sequence shown here is derived from an EMBL/GenBank/DDBJ whole genome shotgun (WGS) entry which is preliminary data.</text>
</comment>
<dbReference type="STRING" id="887898.HMPREF0551_2445"/>
<dbReference type="InterPro" id="IPR004183">
    <property type="entry name" value="Xdiol_dOase_suB"/>
</dbReference>
<dbReference type="eggNOG" id="COG3384">
    <property type="taxonomic scope" value="Bacteria"/>
</dbReference>
<dbReference type="EMBL" id="AEQP01000022">
    <property type="protein sequence ID" value="EFV94330.1"/>
    <property type="molecule type" value="Genomic_DNA"/>
</dbReference>
<organism evidence="7 8">
    <name type="scientific">Lautropia mirabilis ATCC 51599</name>
    <dbReference type="NCBI Taxonomy" id="887898"/>
    <lineage>
        <taxon>Bacteria</taxon>
        <taxon>Pseudomonadati</taxon>
        <taxon>Pseudomonadota</taxon>
        <taxon>Betaproteobacteria</taxon>
        <taxon>Burkholderiales</taxon>
        <taxon>Burkholderiaceae</taxon>
        <taxon>Lautropia</taxon>
    </lineage>
</organism>
<evidence type="ECO:0000259" key="6">
    <source>
        <dbReference type="Pfam" id="PF02900"/>
    </source>
</evidence>
<dbReference type="Gene3D" id="3.40.830.10">
    <property type="entry name" value="LigB-like"/>
    <property type="match status" value="1"/>
</dbReference>
<reference evidence="7 8" key="1">
    <citation type="submission" date="2010-12" db="EMBL/GenBank/DDBJ databases">
        <authorList>
            <person name="Muzny D."/>
            <person name="Qin X."/>
            <person name="Deng J."/>
            <person name="Jiang H."/>
            <person name="Liu Y."/>
            <person name="Qu J."/>
            <person name="Song X.-Z."/>
            <person name="Zhang L."/>
            <person name="Thornton R."/>
            <person name="Coyle M."/>
            <person name="Francisco L."/>
            <person name="Jackson L."/>
            <person name="Javaid M."/>
            <person name="Korchina V."/>
            <person name="Kovar C."/>
            <person name="Mata R."/>
            <person name="Mathew T."/>
            <person name="Ngo R."/>
            <person name="Nguyen L."/>
            <person name="Nguyen N."/>
            <person name="Okwuonu G."/>
            <person name="Ongeri F."/>
            <person name="Pham C."/>
            <person name="Simmons D."/>
            <person name="Wilczek-Boney K."/>
            <person name="Hale W."/>
            <person name="Jakkamsetti A."/>
            <person name="Pham P."/>
            <person name="Ruth R."/>
            <person name="San Lucas F."/>
            <person name="Warren J."/>
            <person name="Zhang J."/>
            <person name="Zhao Z."/>
            <person name="Zhou C."/>
            <person name="Zhu D."/>
            <person name="Lee S."/>
            <person name="Bess C."/>
            <person name="Blankenburg K."/>
            <person name="Forbes L."/>
            <person name="Fu Q."/>
            <person name="Gubbala S."/>
            <person name="Hirani K."/>
            <person name="Jayaseelan J.C."/>
            <person name="Lara F."/>
            <person name="Munidasa M."/>
            <person name="Palculict T."/>
            <person name="Patil S."/>
            <person name="Pu L.-L."/>
            <person name="Saada N."/>
            <person name="Tang L."/>
            <person name="Weissenberger G."/>
            <person name="Zhu Y."/>
            <person name="Hemphill L."/>
            <person name="Shang Y."/>
            <person name="Youmans B."/>
            <person name="Ayvaz T."/>
            <person name="Ross M."/>
            <person name="Santibanez J."/>
            <person name="Aqrawi P."/>
            <person name="Gross S."/>
            <person name="Joshi V."/>
            <person name="Fowler G."/>
            <person name="Nazareth L."/>
            <person name="Reid J."/>
            <person name="Worley K."/>
            <person name="Petrosino J."/>
            <person name="Highlander S."/>
            <person name="Gibbs R."/>
        </authorList>
    </citation>
    <scope>NUCLEOTIDE SEQUENCE [LARGE SCALE GENOMIC DNA]</scope>
    <source>
        <strain evidence="7 8">ATCC 51599</strain>
    </source>
</reference>
<gene>
    <name evidence="7" type="ORF">HMPREF0551_2445</name>
</gene>
<dbReference type="HOGENOM" id="CLU_046582_2_1_4"/>
<comment type="similarity">
    <text evidence="2">Belongs to the DODA-type extradiol aromatic ring-opening dioxygenase family.</text>
</comment>
<dbReference type="GO" id="GO:0008198">
    <property type="term" value="F:ferrous iron binding"/>
    <property type="evidence" value="ECO:0007669"/>
    <property type="project" value="InterPro"/>
</dbReference>
<dbReference type="RefSeq" id="WP_005674896.1">
    <property type="nucleotide sequence ID" value="NZ_CP146288.1"/>
</dbReference>
<dbReference type="PANTHER" id="PTHR30096">
    <property type="entry name" value="4,5-DOPA DIOXYGENASE EXTRADIOL-LIKE PROTEIN"/>
    <property type="match status" value="1"/>
</dbReference>
<dbReference type="CDD" id="cd07363">
    <property type="entry name" value="45_DOPA_Dioxygenase"/>
    <property type="match status" value="1"/>
</dbReference>
<evidence type="ECO:0000256" key="1">
    <source>
        <dbReference type="ARBA" id="ARBA00001947"/>
    </source>
</evidence>
<dbReference type="GO" id="GO:0008270">
    <property type="term" value="F:zinc ion binding"/>
    <property type="evidence" value="ECO:0007669"/>
    <property type="project" value="InterPro"/>
</dbReference>
<evidence type="ECO:0000256" key="2">
    <source>
        <dbReference type="ARBA" id="ARBA00007581"/>
    </source>
</evidence>
<feature type="domain" description="Extradiol ring-cleavage dioxygenase class III enzyme subunit B" evidence="6">
    <location>
        <begin position="25"/>
        <end position="225"/>
    </location>
</feature>
<keyword evidence="3" id="KW-0479">Metal-binding</keyword>
<keyword evidence="5" id="KW-0560">Oxidoreductase</keyword>
<dbReference type="Proteomes" id="UP000011021">
    <property type="component" value="Unassembled WGS sequence"/>
</dbReference>
<dbReference type="Pfam" id="PF02900">
    <property type="entry name" value="LigB"/>
    <property type="match status" value="1"/>
</dbReference>
<name>E7S0I1_9BURK</name>
<dbReference type="PIRSF" id="PIRSF006157">
    <property type="entry name" value="Doxgns_DODA"/>
    <property type="match status" value="1"/>
</dbReference>
<keyword evidence="7" id="KW-0223">Dioxygenase</keyword>
<evidence type="ECO:0000256" key="4">
    <source>
        <dbReference type="ARBA" id="ARBA00022833"/>
    </source>
</evidence>